<gene>
    <name evidence="1" type="ORF">RT717_00940</name>
</gene>
<keyword evidence="2" id="KW-1185">Reference proteome</keyword>
<dbReference type="Proteomes" id="UP001302349">
    <property type="component" value="Chromosome"/>
</dbReference>
<evidence type="ECO:0000313" key="1">
    <source>
        <dbReference type="EMBL" id="WOK07185.1"/>
    </source>
</evidence>
<dbReference type="EMBL" id="CP136051">
    <property type="protein sequence ID" value="WOK07185.1"/>
    <property type="molecule type" value="Genomic_DNA"/>
</dbReference>
<organism evidence="1 2">
    <name type="scientific">Imperialibacter roseus</name>
    <dbReference type="NCBI Taxonomy" id="1324217"/>
    <lineage>
        <taxon>Bacteria</taxon>
        <taxon>Pseudomonadati</taxon>
        <taxon>Bacteroidota</taxon>
        <taxon>Cytophagia</taxon>
        <taxon>Cytophagales</taxon>
        <taxon>Flammeovirgaceae</taxon>
        <taxon>Imperialibacter</taxon>
    </lineage>
</organism>
<sequence length="63" mass="7151">MNEYQLTVKGFNHGYMLAKENPNFLQELLDSIRDAQSPYRVGLVKGMEVAQGKDRGKNKGMSF</sequence>
<protein>
    <submittedName>
        <fullName evidence="1">Uncharacterized protein</fullName>
    </submittedName>
</protein>
<reference evidence="1 2" key="1">
    <citation type="journal article" date="2023" name="Microbiol. Resour. Announc.">
        <title>Complete Genome Sequence of Imperialibacter roseus strain P4T.</title>
        <authorList>
            <person name="Tizabi D.R."/>
            <person name="Bachvaroff T."/>
            <person name="Hill R.T."/>
        </authorList>
    </citation>
    <scope>NUCLEOTIDE SEQUENCE [LARGE SCALE GENOMIC DNA]</scope>
    <source>
        <strain evidence="1 2">P4T</strain>
    </source>
</reference>
<evidence type="ECO:0000313" key="2">
    <source>
        <dbReference type="Proteomes" id="UP001302349"/>
    </source>
</evidence>
<dbReference type="RefSeq" id="WP_317489871.1">
    <property type="nucleotide sequence ID" value="NZ_CP136051.1"/>
</dbReference>
<accession>A0ABZ0IQA9</accession>
<proteinExistence type="predicted"/>
<name>A0ABZ0IQA9_9BACT</name>